<reference evidence="7 8" key="1">
    <citation type="submission" date="2018-07" db="EMBL/GenBank/DDBJ databases">
        <title>Complete genome sequencing of Ornithinimicrobium sp. AMA3305.</title>
        <authorList>
            <person name="Bae J.-W."/>
        </authorList>
    </citation>
    <scope>NUCLEOTIDE SEQUENCE [LARGE SCALE GENOMIC DNA]</scope>
    <source>
        <strain evidence="7 8">AMA3305</strain>
    </source>
</reference>
<evidence type="ECO:0000256" key="1">
    <source>
        <dbReference type="ARBA" id="ARBA00008826"/>
    </source>
</evidence>
<dbReference type="EMBL" id="CP031229">
    <property type="protein sequence ID" value="AXH95683.1"/>
    <property type="molecule type" value="Genomic_DNA"/>
</dbReference>
<comment type="pathway">
    <text evidence="5">Cofactor biosynthesis; coenzyme A biosynthesis; CoA from (R)-pantothenate: step 5/5.</text>
</comment>
<dbReference type="GO" id="GO:0015937">
    <property type="term" value="P:coenzyme A biosynthetic process"/>
    <property type="evidence" value="ECO:0007669"/>
    <property type="project" value="UniProtKB-UniRule"/>
</dbReference>
<dbReference type="OrthoDB" id="9812943at2"/>
<comment type="similarity">
    <text evidence="5">Belongs to the CoaE family.</text>
</comment>
<accession>A0A345NKX5</accession>
<dbReference type="NCBIfam" id="TIGR00152">
    <property type="entry name" value="dephospho-CoA kinase"/>
    <property type="match status" value="1"/>
</dbReference>
<dbReference type="PROSITE" id="PS51219">
    <property type="entry name" value="DPCK"/>
    <property type="match status" value="1"/>
</dbReference>
<organism evidence="7 8">
    <name type="scientific">Ornithinimicrobium avium</name>
    <dbReference type="NCBI Taxonomy" id="2283195"/>
    <lineage>
        <taxon>Bacteria</taxon>
        <taxon>Bacillati</taxon>
        <taxon>Actinomycetota</taxon>
        <taxon>Actinomycetes</taxon>
        <taxon>Micrococcales</taxon>
        <taxon>Ornithinimicrobiaceae</taxon>
        <taxon>Ornithinimicrobium</taxon>
    </lineage>
</organism>
<dbReference type="Gene3D" id="3.30.460.10">
    <property type="entry name" value="Beta Polymerase, domain 2"/>
    <property type="match status" value="1"/>
</dbReference>
<dbReference type="NCBIfam" id="NF002879">
    <property type="entry name" value="PRK03333.1"/>
    <property type="match status" value="1"/>
</dbReference>
<proteinExistence type="inferred from homology"/>
<dbReference type="InterPro" id="IPR027417">
    <property type="entry name" value="P-loop_NTPase"/>
</dbReference>
<sequence length="395" mass="42708">MLLVGLSGGIGSGKSTVSRRLAALGAVVVDADRVAREVVEPGTPALAEIAARFGTHLVAADGTLDRPALGAVVFGDEGARKQLEAITHPRITERTRELVAAAPDDAVVVHDIPLLVELDRTGDYALTVIVDVPAEVRLRRLVELRGMEEAAARARIAAQADDARRRAAADVLLPNAGSIQELQTRVERLWHERLVPFEANLRRGRTARRSEVLAVVDHDPAWAAQADRLRARLRHALGGAAVRVDHVGSTAVPGLPAKDVVDLQVVVPSLEVLDDAHVVGRLGRVGFLAPREGWDHGPGPDVDRLPKRLWGSGDPGRVVHVHGRAADGPGWRLALLMRDWLRADAQARADYLHLKQSLVAAGLTTSDYAEAKEPWFARAFPRAQEWAARTGWRPT</sequence>
<dbReference type="KEGG" id="orn:DV701_05705"/>
<comment type="catalytic activity">
    <reaction evidence="5">
        <text>3'-dephospho-CoA + ATP = ADP + CoA + H(+)</text>
        <dbReference type="Rhea" id="RHEA:18245"/>
        <dbReference type="ChEBI" id="CHEBI:15378"/>
        <dbReference type="ChEBI" id="CHEBI:30616"/>
        <dbReference type="ChEBI" id="CHEBI:57287"/>
        <dbReference type="ChEBI" id="CHEBI:57328"/>
        <dbReference type="ChEBI" id="CHEBI:456216"/>
        <dbReference type="EC" id="2.7.1.24"/>
    </reaction>
</comment>
<comment type="similarity">
    <text evidence="1">In the N-terminal section; belongs to the CoaE family.</text>
</comment>
<dbReference type="SUPFAM" id="SSF52540">
    <property type="entry name" value="P-loop containing nucleoside triphosphate hydrolases"/>
    <property type="match status" value="1"/>
</dbReference>
<dbReference type="Gene3D" id="3.40.50.300">
    <property type="entry name" value="P-loop containing nucleotide triphosphate hydrolases"/>
    <property type="match status" value="1"/>
</dbReference>
<dbReference type="HAMAP" id="MF_00376">
    <property type="entry name" value="Dephospho_CoA_kinase"/>
    <property type="match status" value="1"/>
</dbReference>
<evidence type="ECO:0000256" key="5">
    <source>
        <dbReference type="HAMAP-Rule" id="MF_00376"/>
    </source>
</evidence>
<gene>
    <name evidence="5" type="primary">coaE</name>
    <name evidence="7" type="ORF">DV701_05705</name>
</gene>
<dbReference type="GO" id="GO:0005737">
    <property type="term" value="C:cytoplasm"/>
    <property type="evidence" value="ECO:0007669"/>
    <property type="project" value="UniProtKB-SubCell"/>
</dbReference>
<evidence type="ECO:0000256" key="3">
    <source>
        <dbReference type="ARBA" id="ARBA00022741"/>
    </source>
</evidence>
<dbReference type="Proteomes" id="UP000253790">
    <property type="component" value="Chromosome"/>
</dbReference>
<comment type="function">
    <text evidence="5">Catalyzes the phosphorylation of the 3'-hydroxyl group of dephosphocoenzyme A to form coenzyme A.</text>
</comment>
<dbReference type="Pfam" id="PF04229">
    <property type="entry name" value="GrpB"/>
    <property type="match status" value="1"/>
</dbReference>
<dbReference type="AlphaFoldDB" id="A0A345NKX5"/>
<dbReference type="CDD" id="cd02022">
    <property type="entry name" value="DPCK"/>
    <property type="match status" value="1"/>
</dbReference>
<keyword evidence="8" id="KW-1185">Reference proteome</keyword>
<dbReference type="SUPFAM" id="SSF81301">
    <property type="entry name" value="Nucleotidyltransferase"/>
    <property type="match status" value="1"/>
</dbReference>
<keyword evidence="5" id="KW-0963">Cytoplasm</keyword>
<dbReference type="GO" id="GO:0004140">
    <property type="term" value="F:dephospho-CoA kinase activity"/>
    <property type="evidence" value="ECO:0007669"/>
    <property type="project" value="UniProtKB-UniRule"/>
</dbReference>
<dbReference type="PANTHER" id="PTHR34822:SF1">
    <property type="entry name" value="GRPB FAMILY PROTEIN"/>
    <property type="match status" value="1"/>
</dbReference>
<keyword evidence="5 7" id="KW-0808">Transferase</keyword>
<evidence type="ECO:0000256" key="4">
    <source>
        <dbReference type="ARBA" id="ARBA00022840"/>
    </source>
</evidence>
<feature type="binding site" evidence="5">
    <location>
        <begin position="11"/>
        <end position="16"/>
    </location>
    <ligand>
        <name>ATP</name>
        <dbReference type="ChEBI" id="CHEBI:30616"/>
    </ligand>
</feature>
<dbReference type="UniPathway" id="UPA00241">
    <property type="reaction ID" value="UER00356"/>
</dbReference>
<keyword evidence="5 7" id="KW-0418">Kinase</keyword>
<dbReference type="GO" id="GO:0005524">
    <property type="term" value="F:ATP binding"/>
    <property type="evidence" value="ECO:0007669"/>
    <property type="project" value="UniProtKB-UniRule"/>
</dbReference>
<keyword evidence="4 5" id="KW-0067">ATP-binding</keyword>
<dbReference type="InterPro" id="IPR001977">
    <property type="entry name" value="Depp_CoAkinase"/>
</dbReference>
<evidence type="ECO:0000256" key="6">
    <source>
        <dbReference type="NCBIfam" id="TIGR00152"/>
    </source>
</evidence>
<dbReference type="InterPro" id="IPR043519">
    <property type="entry name" value="NT_sf"/>
</dbReference>
<dbReference type="RefSeq" id="WP_114927448.1">
    <property type="nucleotide sequence ID" value="NZ_CP031229.1"/>
</dbReference>
<keyword evidence="3 5" id="KW-0547">Nucleotide-binding</keyword>
<keyword evidence="5" id="KW-0173">Coenzyme A biosynthesis</keyword>
<evidence type="ECO:0000313" key="8">
    <source>
        <dbReference type="Proteomes" id="UP000253790"/>
    </source>
</evidence>
<dbReference type="Pfam" id="PF01121">
    <property type="entry name" value="CoaE"/>
    <property type="match status" value="1"/>
</dbReference>
<comment type="subcellular location">
    <subcellularLocation>
        <location evidence="5">Cytoplasm</location>
    </subcellularLocation>
</comment>
<dbReference type="EC" id="2.7.1.24" evidence="5 6"/>
<dbReference type="InterPro" id="IPR007344">
    <property type="entry name" value="GrpB/CoaE"/>
</dbReference>
<evidence type="ECO:0000313" key="7">
    <source>
        <dbReference type="EMBL" id="AXH95683.1"/>
    </source>
</evidence>
<protein>
    <recommendedName>
        <fullName evidence="5 6">Dephospho-CoA kinase</fullName>
        <ecNumber evidence="5 6">2.7.1.24</ecNumber>
    </recommendedName>
    <alternativeName>
        <fullName evidence="5">Dephosphocoenzyme A kinase</fullName>
    </alternativeName>
</protein>
<comment type="similarity">
    <text evidence="2">In the C-terminal section; belongs to the UPF0157 (GrpB) family.</text>
</comment>
<evidence type="ECO:0000256" key="2">
    <source>
        <dbReference type="ARBA" id="ARBA00011058"/>
    </source>
</evidence>
<dbReference type="PANTHER" id="PTHR34822">
    <property type="entry name" value="GRPB DOMAIN PROTEIN (AFU_ORTHOLOGUE AFUA_1G01530)"/>
    <property type="match status" value="1"/>
</dbReference>
<name>A0A345NKX5_9MICO</name>